<dbReference type="EMBL" id="AVOT02000408">
    <property type="protein sequence ID" value="MBW0462740.1"/>
    <property type="molecule type" value="Genomic_DNA"/>
</dbReference>
<dbReference type="Proteomes" id="UP000765509">
    <property type="component" value="Unassembled WGS sequence"/>
</dbReference>
<proteinExistence type="predicted"/>
<organism evidence="2 3">
    <name type="scientific">Austropuccinia psidii MF-1</name>
    <dbReference type="NCBI Taxonomy" id="1389203"/>
    <lineage>
        <taxon>Eukaryota</taxon>
        <taxon>Fungi</taxon>
        <taxon>Dikarya</taxon>
        <taxon>Basidiomycota</taxon>
        <taxon>Pucciniomycotina</taxon>
        <taxon>Pucciniomycetes</taxon>
        <taxon>Pucciniales</taxon>
        <taxon>Sphaerophragmiaceae</taxon>
        <taxon>Austropuccinia</taxon>
    </lineage>
</organism>
<accession>A0A9Q3BCH3</accession>
<feature type="region of interest" description="Disordered" evidence="1">
    <location>
        <begin position="22"/>
        <end position="95"/>
    </location>
</feature>
<evidence type="ECO:0000313" key="2">
    <source>
        <dbReference type="EMBL" id="MBW0462740.1"/>
    </source>
</evidence>
<keyword evidence="3" id="KW-1185">Reference proteome</keyword>
<sequence>MCSYLQIKSVLGQEKTIESHVFQGQAQEDQEFTEDKKSFISIPKERTGDDPTFGKGRTGSINQLQKNPRDPRNNKKRGKENPIGTDHTNKDTGSTNLSLQTWKVCSIWPGILWRYQKRKNKG</sequence>
<protein>
    <submittedName>
        <fullName evidence="2">Uncharacterized protein</fullName>
    </submittedName>
</protein>
<evidence type="ECO:0000313" key="3">
    <source>
        <dbReference type="Proteomes" id="UP000765509"/>
    </source>
</evidence>
<evidence type="ECO:0000256" key="1">
    <source>
        <dbReference type="SAM" id="MobiDB-lite"/>
    </source>
</evidence>
<comment type="caution">
    <text evidence="2">The sequence shown here is derived from an EMBL/GenBank/DDBJ whole genome shotgun (WGS) entry which is preliminary data.</text>
</comment>
<gene>
    <name evidence="2" type="ORF">O181_002455</name>
</gene>
<name>A0A9Q3BCH3_9BASI</name>
<reference evidence="2" key="1">
    <citation type="submission" date="2021-03" db="EMBL/GenBank/DDBJ databases">
        <title>Draft genome sequence of rust myrtle Austropuccinia psidii MF-1, a brazilian biotype.</title>
        <authorList>
            <person name="Quecine M.C."/>
            <person name="Pachon D.M.R."/>
            <person name="Bonatelli M.L."/>
            <person name="Correr F.H."/>
            <person name="Franceschini L.M."/>
            <person name="Leite T.F."/>
            <person name="Margarido G.R.A."/>
            <person name="Almeida C.A."/>
            <person name="Ferrarezi J.A."/>
            <person name="Labate C.A."/>
        </authorList>
    </citation>
    <scope>NUCLEOTIDE SEQUENCE</scope>
    <source>
        <strain evidence="2">MF-1</strain>
    </source>
</reference>
<dbReference type="AlphaFoldDB" id="A0A9Q3BCH3"/>
<feature type="compositionally biased region" description="Basic and acidic residues" evidence="1">
    <location>
        <begin position="33"/>
        <end position="49"/>
    </location>
</feature>